<evidence type="ECO:0000313" key="3">
    <source>
        <dbReference type="Proteomes" id="UP001054811"/>
    </source>
</evidence>
<accession>A0ABY5NII8</accession>
<gene>
    <name evidence="2" type="ORF">L2X98_31705</name>
</gene>
<feature type="compositionally biased region" description="Basic and acidic residues" evidence="1">
    <location>
        <begin position="22"/>
        <end position="57"/>
    </location>
</feature>
<reference evidence="2" key="1">
    <citation type="submission" date="2022-01" db="EMBL/GenBank/DDBJ databases">
        <title>Microbacterium eymi and Microbacterium rhizovicinus sp. nov., isolated from the rhizospheric soil of Elymus tsukushiensis, a plant native to the Dokdo Islands, Republic of Korea.</title>
        <authorList>
            <person name="Hwang Y.J."/>
        </authorList>
    </citation>
    <scope>NUCLEOTIDE SEQUENCE</scope>
    <source>
        <strain evidence="2">KUDC0405</strain>
    </source>
</reference>
<feature type="region of interest" description="Disordered" evidence="1">
    <location>
        <begin position="303"/>
        <end position="328"/>
    </location>
</feature>
<evidence type="ECO:0000313" key="2">
    <source>
        <dbReference type="EMBL" id="UUT34951.1"/>
    </source>
</evidence>
<feature type="region of interest" description="Disordered" evidence="1">
    <location>
        <begin position="94"/>
        <end position="124"/>
    </location>
</feature>
<feature type="region of interest" description="Disordered" evidence="1">
    <location>
        <begin position="254"/>
        <end position="282"/>
    </location>
</feature>
<keyword evidence="3" id="KW-1185">Reference proteome</keyword>
<sequence length="336" mass="35125">MEDAASIAISASPGGAFGRIPEPADRELDQARRQSVAHDRGDPGAGRDARVAQRDGQVRLAGRQRGREEGEGELGAAVRAQSAVAAGGLRVRPVDAGQAGGKTQLDHHARARGAQQGQDAADQRDVPEQIRLQVQFVAVLGEVALAIAEQDRSGVQHCDVDPWLIRTQVRGERVDGAQPGEIEVEEYRLGGAGRSGGCPLLGADGGDGLLGLDRGSLLLGLDRGSLLLGLDRGSLLLGLDRRDGLLGLGPIAHGHQHSHATEGQRTGDLPTDTATRPGDEGGGVLRGVLGRVRWAGVHENRLWHGSRRPPRHGVSSPAGGSAANRTGSPQIFDVLF</sequence>
<dbReference type="EMBL" id="CP091139">
    <property type="protein sequence ID" value="UUT34951.1"/>
    <property type="molecule type" value="Genomic_DNA"/>
</dbReference>
<organism evidence="2 3">
    <name type="scientific">Microbacterium elymi</name>
    <dbReference type="NCBI Taxonomy" id="2909587"/>
    <lineage>
        <taxon>Bacteria</taxon>
        <taxon>Bacillati</taxon>
        <taxon>Actinomycetota</taxon>
        <taxon>Actinomycetes</taxon>
        <taxon>Micrococcales</taxon>
        <taxon>Microbacteriaceae</taxon>
        <taxon>Microbacterium</taxon>
    </lineage>
</organism>
<protein>
    <submittedName>
        <fullName evidence="2">Uncharacterized protein</fullName>
    </submittedName>
</protein>
<proteinExistence type="predicted"/>
<name>A0ABY5NII8_9MICO</name>
<evidence type="ECO:0000256" key="1">
    <source>
        <dbReference type="SAM" id="MobiDB-lite"/>
    </source>
</evidence>
<feature type="compositionally biased region" description="Low complexity" evidence="1">
    <location>
        <begin position="1"/>
        <end position="12"/>
    </location>
</feature>
<feature type="region of interest" description="Disordered" evidence="1">
    <location>
        <begin position="1"/>
        <end position="75"/>
    </location>
</feature>
<dbReference type="Proteomes" id="UP001054811">
    <property type="component" value="Chromosome"/>
</dbReference>